<dbReference type="RefSeq" id="WP_024625433.1">
    <property type="nucleotide sequence ID" value="NZ_AYGX02000077.1"/>
</dbReference>
<evidence type="ECO:0000256" key="1">
    <source>
        <dbReference type="ARBA" id="ARBA00002841"/>
    </source>
</evidence>
<evidence type="ECO:0000256" key="3">
    <source>
        <dbReference type="ARBA" id="ARBA00008725"/>
    </source>
</evidence>
<dbReference type="GO" id="GO:0042301">
    <property type="term" value="F:phosphate ion binding"/>
    <property type="evidence" value="ECO:0007669"/>
    <property type="project" value="UniProtKB-UniRule"/>
</dbReference>
<comment type="subunit">
    <text evidence="4 12">The complex is composed of two ATP-binding proteins (PstB), two transmembrane proteins (PstC and PstA) and a solute-binding protein (PstS).</text>
</comment>
<evidence type="ECO:0000313" key="16">
    <source>
        <dbReference type="Proteomes" id="UP000050920"/>
    </source>
</evidence>
<dbReference type="CDD" id="cd13653">
    <property type="entry name" value="PBP2_phosphate_like_1"/>
    <property type="match status" value="1"/>
</dbReference>
<dbReference type="Pfam" id="PF12849">
    <property type="entry name" value="PBP_like_2"/>
    <property type="match status" value="1"/>
</dbReference>
<dbReference type="PANTHER" id="PTHR30570:SF4">
    <property type="entry name" value="PHOSPHATE-BINDING PROTEIN PSTS 1"/>
    <property type="match status" value="1"/>
</dbReference>
<dbReference type="GO" id="GO:0005886">
    <property type="term" value="C:plasma membrane"/>
    <property type="evidence" value="ECO:0007669"/>
    <property type="project" value="UniProtKB-SubCell"/>
</dbReference>
<feature type="domain" description="PBP" evidence="14">
    <location>
        <begin position="39"/>
        <end position="269"/>
    </location>
</feature>
<proteinExistence type="inferred from homology"/>
<keyword evidence="6 12" id="KW-1003">Cell membrane</keyword>
<comment type="function">
    <text evidence="1">Part of the ABC transporter complex PstSACB involved in phosphate import.</text>
</comment>
<dbReference type="PROSITE" id="PS51257">
    <property type="entry name" value="PROKAR_LIPOPROTEIN"/>
    <property type="match status" value="1"/>
</dbReference>
<evidence type="ECO:0000256" key="4">
    <source>
        <dbReference type="ARBA" id="ARBA00011529"/>
    </source>
</evidence>
<keyword evidence="9" id="KW-0472">Membrane</keyword>
<keyword evidence="7 12" id="KW-0592">Phosphate transport</keyword>
<evidence type="ECO:0000256" key="9">
    <source>
        <dbReference type="ARBA" id="ARBA00023136"/>
    </source>
</evidence>
<dbReference type="Gene3D" id="3.40.190.10">
    <property type="entry name" value="Periplasmic binding protein-like II"/>
    <property type="match status" value="2"/>
</dbReference>
<dbReference type="InterPro" id="IPR011862">
    <property type="entry name" value="Phos-bd"/>
</dbReference>
<keyword evidence="8 12" id="KW-0732">Signal</keyword>
<dbReference type="SUPFAM" id="SSF53850">
    <property type="entry name" value="Periplasmic binding protein-like II"/>
    <property type="match status" value="1"/>
</dbReference>
<keyword evidence="10 12" id="KW-0564">Palmitate</keyword>
<name>A0A0R2NP36_9LACO</name>
<evidence type="ECO:0000256" key="8">
    <source>
        <dbReference type="ARBA" id="ARBA00022729"/>
    </source>
</evidence>
<feature type="chain" id="PRO_5039762833" description="Phosphate-binding protein" evidence="12">
    <location>
        <begin position="20"/>
        <end position="302"/>
    </location>
</feature>
<dbReference type="Proteomes" id="UP000050920">
    <property type="component" value="Unassembled WGS sequence"/>
</dbReference>
<gene>
    <name evidence="15" type="ORF">DY78_GL003145</name>
</gene>
<evidence type="ECO:0000256" key="13">
    <source>
        <dbReference type="SAM" id="MobiDB-lite"/>
    </source>
</evidence>
<comment type="subcellular location">
    <subcellularLocation>
        <location evidence="2 12">Cell membrane</location>
        <topology evidence="2 12">Lipid-anchor</topology>
    </subcellularLocation>
</comment>
<evidence type="ECO:0000256" key="10">
    <source>
        <dbReference type="ARBA" id="ARBA00023139"/>
    </source>
</evidence>
<dbReference type="FunFam" id="3.40.190.10:FF:000107">
    <property type="entry name" value="Phosphate ABC transporter, phosphate-binding protein"/>
    <property type="match status" value="1"/>
</dbReference>
<evidence type="ECO:0000256" key="7">
    <source>
        <dbReference type="ARBA" id="ARBA00022592"/>
    </source>
</evidence>
<feature type="signal peptide" evidence="12">
    <location>
        <begin position="1"/>
        <end position="19"/>
    </location>
</feature>
<keyword evidence="5 12" id="KW-0813">Transport</keyword>
<evidence type="ECO:0000256" key="2">
    <source>
        <dbReference type="ARBA" id="ARBA00004193"/>
    </source>
</evidence>
<dbReference type="GO" id="GO:0006817">
    <property type="term" value="P:phosphate ion transport"/>
    <property type="evidence" value="ECO:0007669"/>
    <property type="project" value="UniProtKB-UniRule"/>
</dbReference>
<evidence type="ECO:0000256" key="12">
    <source>
        <dbReference type="RuleBase" id="RU367119"/>
    </source>
</evidence>
<accession>A0A0R2NP36</accession>
<dbReference type="EMBL" id="AYGX02000077">
    <property type="protein sequence ID" value="KRO27512.1"/>
    <property type="molecule type" value="Genomic_DNA"/>
</dbReference>
<evidence type="ECO:0000313" key="15">
    <source>
        <dbReference type="EMBL" id="KRO27512.1"/>
    </source>
</evidence>
<protein>
    <recommendedName>
        <fullName evidence="12">Phosphate-binding protein</fullName>
    </recommendedName>
</protein>
<dbReference type="NCBIfam" id="TIGR02136">
    <property type="entry name" value="ptsS_2"/>
    <property type="match status" value="1"/>
</dbReference>
<sequence length="302" mass="31803">MKKTVTLGALAVTMTILLAGCGSSSATSTKNTSSSSSSNSSKTTKIVATGSTALQPLVEQAASAFQNDHSNVTINVQGGGSGAGLSQVAKGSVNIGNSDLFAEEQKGLDAKGLVDHKVAVVGMTPVVNKDSGVTNVSKEQLVKIFQGKITNWKEVGGKSEKITVINRAQGSGTRATFEKWGLDNAKVATSQEQDSNGTVEKIVSTTPGAISYLAFSYVKNDLQALSIDNVKPTEANVANNKWKIWAYEHMYTKGQPTGELKTFLTYMTSKGVQDGLVKKLGYIPLTSMKVDRGQSGNITTLK</sequence>
<keyword evidence="11 12" id="KW-0449">Lipoprotein</keyword>
<evidence type="ECO:0000256" key="5">
    <source>
        <dbReference type="ARBA" id="ARBA00022448"/>
    </source>
</evidence>
<dbReference type="InterPro" id="IPR050811">
    <property type="entry name" value="Phosphate_ABC_transporter"/>
</dbReference>
<dbReference type="AlphaFoldDB" id="A0A0R2NP36"/>
<organism evidence="15 16">
    <name type="scientific">Lactiplantibacillus fabifermentans DSM 21115</name>
    <dbReference type="NCBI Taxonomy" id="1413187"/>
    <lineage>
        <taxon>Bacteria</taxon>
        <taxon>Bacillati</taxon>
        <taxon>Bacillota</taxon>
        <taxon>Bacilli</taxon>
        <taxon>Lactobacillales</taxon>
        <taxon>Lactobacillaceae</taxon>
        <taxon>Lactiplantibacillus</taxon>
    </lineage>
</organism>
<feature type="region of interest" description="Disordered" evidence="13">
    <location>
        <begin position="23"/>
        <end position="43"/>
    </location>
</feature>
<keyword evidence="16" id="KW-1185">Reference proteome</keyword>
<comment type="similarity">
    <text evidence="3 12">Belongs to the PstS family.</text>
</comment>
<comment type="function">
    <text evidence="12">Involved in the system for phosphate transport across the cytoplasmic membrane.</text>
</comment>
<evidence type="ECO:0000259" key="14">
    <source>
        <dbReference type="Pfam" id="PF12849"/>
    </source>
</evidence>
<dbReference type="InterPro" id="IPR024370">
    <property type="entry name" value="PBP_domain"/>
</dbReference>
<evidence type="ECO:0000256" key="6">
    <source>
        <dbReference type="ARBA" id="ARBA00022475"/>
    </source>
</evidence>
<comment type="caution">
    <text evidence="15">The sequence shown here is derived from an EMBL/GenBank/DDBJ whole genome shotgun (WGS) entry which is preliminary data.</text>
</comment>
<evidence type="ECO:0000256" key="11">
    <source>
        <dbReference type="ARBA" id="ARBA00023288"/>
    </source>
</evidence>
<reference evidence="15 16" key="1">
    <citation type="journal article" date="2015" name="Genome Announc.">
        <title>Expanding the biotechnology potential of lactobacilli through comparative genomics of 213 strains and associated genera.</title>
        <authorList>
            <person name="Sun Z."/>
            <person name="Harris H.M."/>
            <person name="McCann A."/>
            <person name="Guo C."/>
            <person name="Argimon S."/>
            <person name="Zhang W."/>
            <person name="Yang X."/>
            <person name="Jeffery I.B."/>
            <person name="Cooney J.C."/>
            <person name="Kagawa T.F."/>
            <person name="Liu W."/>
            <person name="Song Y."/>
            <person name="Salvetti E."/>
            <person name="Wrobel A."/>
            <person name="Rasinkangas P."/>
            <person name="Parkhill J."/>
            <person name="Rea M.C."/>
            <person name="O'Sullivan O."/>
            <person name="Ritari J."/>
            <person name="Douillard F.P."/>
            <person name="Paul Ross R."/>
            <person name="Yang R."/>
            <person name="Briner A.E."/>
            <person name="Felis G.E."/>
            <person name="de Vos W.M."/>
            <person name="Barrangou R."/>
            <person name="Klaenhammer T.R."/>
            <person name="Caufield P.W."/>
            <person name="Cui Y."/>
            <person name="Zhang H."/>
            <person name="O'Toole P.W."/>
        </authorList>
    </citation>
    <scope>NUCLEOTIDE SEQUENCE [LARGE SCALE GENOMIC DNA]</scope>
    <source>
        <strain evidence="15 16">DSM 21115</strain>
    </source>
</reference>
<dbReference type="PANTHER" id="PTHR30570">
    <property type="entry name" value="PERIPLASMIC PHOSPHATE BINDING COMPONENT OF PHOSPHATE ABC TRANSPORTER"/>
    <property type="match status" value="1"/>
</dbReference>